<dbReference type="EMBL" id="JAACNH010000007">
    <property type="protein sequence ID" value="KAG8437424.1"/>
    <property type="molecule type" value="Genomic_DNA"/>
</dbReference>
<evidence type="ECO:0000256" key="4">
    <source>
        <dbReference type="ARBA" id="ARBA00022525"/>
    </source>
</evidence>
<accession>A0A8T2J1Y0</accession>
<dbReference type="GO" id="GO:0006954">
    <property type="term" value="P:inflammatory response"/>
    <property type="evidence" value="ECO:0007669"/>
    <property type="project" value="InterPro"/>
</dbReference>
<evidence type="ECO:0000256" key="3">
    <source>
        <dbReference type="ARBA" id="ARBA00022514"/>
    </source>
</evidence>
<dbReference type="Pfam" id="PF06083">
    <property type="entry name" value="IL17"/>
    <property type="match status" value="1"/>
</dbReference>
<feature type="compositionally biased region" description="Polar residues" evidence="6">
    <location>
        <begin position="75"/>
        <end position="85"/>
    </location>
</feature>
<dbReference type="Proteomes" id="UP000812440">
    <property type="component" value="Chromosome 4"/>
</dbReference>
<dbReference type="GO" id="GO:0005125">
    <property type="term" value="F:cytokine activity"/>
    <property type="evidence" value="ECO:0007669"/>
    <property type="project" value="UniProtKB-KW"/>
</dbReference>
<proteinExistence type="inferred from homology"/>
<dbReference type="InterPro" id="IPR010345">
    <property type="entry name" value="IL-17_fam"/>
</dbReference>
<dbReference type="PRINTS" id="PR01932">
    <property type="entry name" value="INTRLEUKIN17"/>
</dbReference>
<evidence type="ECO:0000256" key="6">
    <source>
        <dbReference type="SAM" id="MobiDB-lite"/>
    </source>
</evidence>
<dbReference type="InterPro" id="IPR029034">
    <property type="entry name" value="Cystine-knot_cytokine"/>
</dbReference>
<protein>
    <recommendedName>
        <fullName evidence="9">Interleukin 17C</fullName>
    </recommendedName>
</protein>
<feature type="region of interest" description="Disordered" evidence="6">
    <location>
        <begin position="64"/>
        <end position="92"/>
    </location>
</feature>
<reference evidence="7" key="1">
    <citation type="thesis" date="2020" institute="ProQuest LLC" country="789 East Eisenhower Parkway, Ann Arbor, MI, USA">
        <title>Comparative Genomics and Chromosome Evolution.</title>
        <authorList>
            <person name="Mudd A.B."/>
        </authorList>
    </citation>
    <scope>NUCLEOTIDE SEQUENCE</scope>
    <source>
        <strain evidence="7">Female2</strain>
        <tissue evidence="7">Blood</tissue>
    </source>
</reference>
<evidence type="ECO:0000256" key="2">
    <source>
        <dbReference type="ARBA" id="ARBA00007236"/>
    </source>
</evidence>
<dbReference type="AlphaFoldDB" id="A0A8T2J1Y0"/>
<keyword evidence="5" id="KW-0732">Signal</keyword>
<evidence type="ECO:0000313" key="7">
    <source>
        <dbReference type="EMBL" id="KAG8437424.1"/>
    </source>
</evidence>
<keyword evidence="4" id="KW-0964">Secreted</keyword>
<evidence type="ECO:0000313" key="8">
    <source>
        <dbReference type="Proteomes" id="UP000812440"/>
    </source>
</evidence>
<comment type="similarity">
    <text evidence="2">Belongs to the IL-17 family.</text>
</comment>
<sequence>MLKGRTTVHHKSHHSHHNHLCFTEKEIEASIQDIVKQVVGKMVHLDRYPAVYLVPHLEDILNRRRRKRRGEPDNSCPNLQSSQENGPIHDRSISPWSYRIDIDESRYPQKLAFAQCLCSGCIDPNSGTETASLNSVPIDQTMMVLRKKRCPNQLSSYMFETEYIKVPVGCTCVIPRQ</sequence>
<dbReference type="SUPFAM" id="SSF57501">
    <property type="entry name" value="Cystine-knot cytokines"/>
    <property type="match status" value="1"/>
</dbReference>
<evidence type="ECO:0000256" key="1">
    <source>
        <dbReference type="ARBA" id="ARBA00004613"/>
    </source>
</evidence>
<comment type="caution">
    <text evidence="7">The sequence shown here is derived from an EMBL/GenBank/DDBJ whole genome shotgun (WGS) entry which is preliminary data.</text>
</comment>
<keyword evidence="8" id="KW-1185">Reference proteome</keyword>
<dbReference type="GO" id="GO:0005615">
    <property type="term" value="C:extracellular space"/>
    <property type="evidence" value="ECO:0007669"/>
    <property type="project" value="UniProtKB-KW"/>
</dbReference>
<dbReference type="Gene3D" id="2.10.90.10">
    <property type="entry name" value="Cystine-knot cytokines"/>
    <property type="match status" value="1"/>
</dbReference>
<keyword evidence="3" id="KW-0202">Cytokine</keyword>
<evidence type="ECO:0000256" key="5">
    <source>
        <dbReference type="ARBA" id="ARBA00022729"/>
    </source>
</evidence>
<dbReference type="OrthoDB" id="6038945at2759"/>
<name>A0A8T2J1Y0_9PIPI</name>
<gene>
    <name evidence="7" type="ORF">GDO86_008212</name>
</gene>
<comment type="subcellular location">
    <subcellularLocation>
        <location evidence="1">Secreted</location>
    </subcellularLocation>
</comment>
<organism evidence="7 8">
    <name type="scientific">Hymenochirus boettgeri</name>
    <name type="common">Congo dwarf clawed frog</name>
    <dbReference type="NCBI Taxonomy" id="247094"/>
    <lineage>
        <taxon>Eukaryota</taxon>
        <taxon>Metazoa</taxon>
        <taxon>Chordata</taxon>
        <taxon>Craniata</taxon>
        <taxon>Vertebrata</taxon>
        <taxon>Euteleostomi</taxon>
        <taxon>Amphibia</taxon>
        <taxon>Batrachia</taxon>
        <taxon>Anura</taxon>
        <taxon>Pipoidea</taxon>
        <taxon>Pipidae</taxon>
        <taxon>Pipinae</taxon>
        <taxon>Hymenochirus</taxon>
    </lineage>
</organism>
<dbReference type="InterPro" id="IPR020440">
    <property type="entry name" value="IL-17_chr"/>
</dbReference>
<evidence type="ECO:0008006" key="9">
    <source>
        <dbReference type="Google" id="ProtNLM"/>
    </source>
</evidence>